<keyword evidence="1" id="KW-0472">Membrane</keyword>
<proteinExistence type="predicted"/>
<dbReference type="Proteomes" id="UP000249046">
    <property type="component" value="Unassembled WGS sequence"/>
</dbReference>
<dbReference type="EMBL" id="QFPO01000012">
    <property type="protein sequence ID" value="PZQ12553.1"/>
    <property type="molecule type" value="Genomic_DNA"/>
</dbReference>
<reference evidence="2 3" key="1">
    <citation type="submission" date="2017-08" db="EMBL/GenBank/DDBJ databases">
        <title>Infants hospitalized years apart are colonized by the same room-sourced microbial strains.</title>
        <authorList>
            <person name="Brooks B."/>
            <person name="Olm M.R."/>
            <person name="Firek B.A."/>
            <person name="Baker R."/>
            <person name="Thomas B.C."/>
            <person name="Morowitz M.J."/>
            <person name="Banfield J.F."/>
        </authorList>
    </citation>
    <scope>NUCLEOTIDE SEQUENCE [LARGE SCALE GENOMIC DNA]</scope>
    <source>
        <strain evidence="2">S2_005_003_R2_42</strain>
    </source>
</reference>
<keyword evidence="1" id="KW-1133">Transmembrane helix</keyword>
<evidence type="ECO:0000313" key="3">
    <source>
        <dbReference type="Proteomes" id="UP000249046"/>
    </source>
</evidence>
<protein>
    <submittedName>
        <fullName evidence="2">Uncharacterized protein</fullName>
    </submittedName>
</protein>
<name>A0A2W5M581_9GAMM</name>
<evidence type="ECO:0000313" key="2">
    <source>
        <dbReference type="EMBL" id="PZQ12553.1"/>
    </source>
</evidence>
<gene>
    <name evidence="2" type="ORF">DI564_13010</name>
</gene>
<sequence>MRPPHTRDDAAASVGTVAEPGVQSIESAAQAAATKAAHSRHGRRPGSAATSRVTGFAAALLLLVCALAAPGVQAESDLMLADGRRVTVIDLVEVEPEAGERTLILEYRTELDLGDRAALAAEIDAVWQSLRATVEAAGVSSAAIKAMAPPTGFLRKRSRASQTTVFRRGADGEWLRR</sequence>
<feature type="transmembrane region" description="Helical" evidence="1">
    <location>
        <begin position="53"/>
        <end position="72"/>
    </location>
</feature>
<organism evidence="2 3">
    <name type="scientific">Rhodanobacter denitrificans</name>
    <dbReference type="NCBI Taxonomy" id="666685"/>
    <lineage>
        <taxon>Bacteria</taxon>
        <taxon>Pseudomonadati</taxon>
        <taxon>Pseudomonadota</taxon>
        <taxon>Gammaproteobacteria</taxon>
        <taxon>Lysobacterales</taxon>
        <taxon>Rhodanobacteraceae</taxon>
        <taxon>Rhodanobacter</taxon>
    </lineage>
</organism>
<dbReference type="AlphaFoldDB" id="A0A2W5M581"/>
<accession>A0A2W5M581</accession>
<evidence type="ECO:0000256" key="1">
    <source>
        <dbReference type="SAM" id="Phobius"/>
    </source>
</evidence>
<comment type="caution">
    <text evidence="2">The sequence shown here is derived from an EMBL/GenBank/DDBJ whole genome shotgun (WGS) entry which is preliminary data.</text>
</comment>
<keyword evidence="1" id="KW-0812">Transmembrane</keyword>